<comment type="caution">
    <text evidence="2">The sequence shown here is derived from an EMBL/GenBank/DDBJ whole genome shotgun (WGS) entry which is preliminary data.</text>
</comment>
<evidence type="ECO:0000259" key="1">
    <source>
        <dbReference type="SMART" id="SM00355"/>
    </source>
</evidence>
<dbReference type="EMBL" id="BRXZ01000611">
    <property type="protein sequence ID" value="GMH48678.1"/>
    <property type="molecule type" value="Genomic_DNA"/>
</dbReference>
<evidence type="ECO:0000313" key="2">
    <source>
        <dbReference type="EMBL" id="GMH48678.1"/>
    </source>
</evidence>
<reference evidence="2" key="1">
    <citation type="submission" date="2022-07" db="EMBL/GenBank/DDBJ databases">
        <title>Genome analysis of Parmales, a sister group of diatoms, reveals the evolutionary specialization of diatoms from phago-mixotrophs to photoautotrophs.</title>
        <authorList>
            <person name="Ban H."/>
            <person name="Sato S."/>
            <person name="Yoshikawa S."/>
            <person name="Kazumasa Y."/>
            <person name="Nakamura Y."/>
            <person name="Ichinomiya M."/>
            <person name="Saitoh K."/>
            <person name="Sato N."/>
            <person name="Blanc-Mathieu R."/>
            <person name="Endo H."/>
            <person name="Kuwata A."/>
            <person name="Ogata H."/>
        </authorList>
    </citation>
    <scope>NUCLEOTIDE SEQUENCE</scope>
</reference>
<organism evidence="2 3">
    <name type="scientific">Triparma retinervis</name>
    <dbReference type="NCBI Taxonomy" id="2557542"/>
    <lineage>
        <taxon>Eukaryota</taxon>
        <taxon>Sar</taxon>
        <taxon>Stramenopiles</taxon>
        <taxon>Ochrophyta</taxon>
        <taxon>Bolidophyceae</taxon>
        <taxon>Parmales</taxon>
        <taxon>Triparmaceae</taxon>
        <taxon>Triparma</taxon>
    </lineage>
</organism>
<proteinExistence type="predicted"/>
<accession>A0A9W7DMN2</accession>
<dbReference type="Gene3D" id="3.30.160.60">
    <property type="entry name" value="Classic Zinc Finger"/>
    <property type="match status" value="1"/>
</dbReference>
<keyword evidence="3" id="KW-1185">Reference proteome</keyword>
<dbReference type="Proteomes" id="UP001165082">
    <property type="component" value="Unassembled WGS sequence"/>
</dbReference>
<dbReference type="AlphaFoldDB" id="A0A9W7DMN2"/>
<dbReference type="InterPro" id="IPR013087">
    <property type="entry name" value="Znf_C2H2_type"/>
</dbReference>
<feature type="domain" description="C2H2-type" evidence="1">
    <location>
        <begin position="46"/>
        <end position="71"/>
    </location>
</feature>
<evidence type="ECO:0000313" key="3">
    <source>
        <dbReference type="Proteomes" id="UP001165082"/>
    </source>
</evidence>
<gene>
    <name evidence="2" type="ORF">TrRE_jg1527</name>
</gene>
<name>A0A9W7DMN2_9STRA</name>
<feature type="domain" description="C2H2-type" evidence="1">
    <location>
        <begin position="125"/>
        <end position="150"/>
    </location>
</feature>
<sequence length="165" mass="18580">MITQHLSSAHDIGVVWHFCPSCPYKSKSSSSLRQHLACVHSQGSVHSCGVPGCGYWTRNRRSMALHKLRPHGQDGRLLKGKPEGWVKQEWFYCGVEGCGYKIRGQNRPVRIHRAAVHGTGEMEPRRCTKKGCSFTTFYLDSFQDHLKRPHGKNGLLLSGLGKRIL</sequence>
<feature type="domain" description="C2H2-type" evidence="1">
    <location>
        <begin position="17"/>
        <end position="40"/>
    </location>
</feature>
<protein>
    <recommendedName>
        <fullName evidence="1">C2H2-type domain-containing protein</fullName>
    </recommendedName>
</protein>
<dbReference type="SMART" id="SM00355">
    <property type="entry name" value="ZnF_C2H2"/>
    <property type="match status" value="4"/>
</dbReference>
<feature type="domain" description="C2H2-type" evidence="1">
    <location>
        <begin position="91"/>
        <end position="117"/>
    </location>
</feature>